<accession>A0A8T2M2Z8</accession>
<protein>
    <submittedName>
        <fullName evidence="2">Uncharacterized protein</fullName>
    </submittedName>
</protein>
<feature type="compositionally biased region" description="Low complexity" evidence="1">
    <location>
        <begin position="408"/>
        <end position="421"/>
    </location>
</feature>
<organism evidence="2 3">
    <name type="scientific">Astyanax mexicanus</name>
    <name type="common">Blind cave fish</name>
    <name type="synonym">Astyanax fasciatus mexicanus</name>
    <dbReference type="NCBI Taxonomy" id="7994"/>
    <lineage>
        <taxon>Eukaryota</taxon>
        <taxon>Metazoa</taxon>
        <taxon>Chordata</taxon>
        <taxon>Craniata</taxon>
        <taxon>Vertebrata</taxon>
        <taxon>Euteleostomi</taxon>
        <taxon>Actinopterygii</taxon>
        <taxon>Neopterygii</taxon>
        <taxon>Teleostei</taxon>
        <taxon>Ostariophysi</taxon>
        <taxon>Characiformes</taxon>
        <taxon>Characoidei</taxon>
        <taxon>Acestrorhamphidae</taxon>
        <taxon>Acestrorhamphinae</taxon>
        <taxon>Astyanax</taxon>
    </lineage>
</organism>
<feature type="region of interest" description="Disordered" evidence="1">
    <location>
        <begin position="276"/>
        <end position="336"/>
    </location>
</feature>
<gene>
    <name evidence="2" type="ORF">AMEX_G6272</name>
</gene>
<proteinExistence type="predicted"/>
<feature type="region of interest" description="Disordered" evidence="1">
    <location>
        <begin position="510"/>
        <end position="561"/>
    </location>
</feature>
<feature type="compositionally biased region" description="Basic and acidic residues" evidence="1">
    <location>
        <begin position="582"/>
        <end position="616"/>
    </location>
</feature>
<feature type="compositionally biased region" description="Acidic residues" evidence="1">
    <location>
        <begin position="117"/>
        <end position="131"/>
    </location>
</feature>
<feature type="region of interest" description="Disordered" evidence="1">
    <location>
        <begin position="685"/>
        <end position="706"/>
    </location>
</feature>
<evidence type="ECO:0000313" key="3">
    <source>
        <dbReference type="Proteomes" id="UP000752171"/>
    </source>
</evidence>
<evidence type="ECO:0000256" key="1">
    <source>
        <dbReference type="SAM" id="MobiDB-lite"/>
    </source>
</evidence>
<feature type="compositionally biased region" description="Polar residues" evidence="1">
    <location>
        <begin position="233"/>
        <end position="250"/>
    </location>
</feature>
<name>A0A8T2M2Z8_ASTMX</name>
<feature type="compositionally biased region" description="Polar residues" evidence="1">
    <location>
        <begin position="389"/>
        <end position="399"/>
    </location>
</feature>
<feature type="compositionally biased region" description="Polar residues" evidence="1">
    <location>
        <begin position="134"/>
        <end position="148"/>
    </location>
</feature>
<feature type="region of interest" description="Disordered" evidence="1">
    <location>
        <begin position="579"/>
        <end position="651"/>
    </location>
</feature>
<sequence>MGNMNSDFEDGILEDNSLGALSDVWDEELSDDLLRSDEEDLTTSDVASHLGCEQEVGAPHHAEEPRRCTGEQQQQQQPGEKPDHGEVFDIPINDPDEFQELTRETVRPQQQKQQQREEEEEEENSRDEEESSSLQASAADTVIHSSSAASEEKILTEALGLCEEARPAFWGRLNKHEGLARERSGTQMDTQFHPCNGCPGQKAQREFCLQSDAVCSQSSVSSLPPLLMELQSTGASPQQVPLTSTQSPSNPAVDPSSLQVVADSSRPLHEQTIPAGSHPVFPGQHMFGQQHHTSELDGSPLLHDPVSTGAAGRPGCSGDPRGPLCSPQRNLGLPSLNSSHPAPLCVPGEASLQPVPSVIAQHQPCDTEPFHPDQALSLLQTPPVLHPNPEQSSQSSLSPVQAPPSAWLPSVSVESQSSPLSRPAPICCAVIKPRMQVQISPNVSHVLSDRPVLAHNSSFINVARPTPTPAAQVRPIARAVATGMPGAARQQASARAGVCARAVPEPVLAGKSRGQEVKEEPQSPLSSLSKEEREEEEEEEAIKGDTDSLCQHQTDNDSKDGVPAWYRLQLEKQKHLRQKLIGQKEERRQLQAEYRKKQRQDKLKNALQNHDQKPQDGRQAQNIKKPSQKPPASNILPLLRPPPKPGYPPAAPLAQCPAAAPAALVERAAPRHGNPFPWHGFHGRGDEGSGVFSGVPGERHGRRRRRKWMAGKRVMKELPSKVKMVKHSNMEKDEDEMNMRFPAQVSEGSRVVTFTQIPCFGPHTLRQVCPNLRR</sequence>
<feature type="region of interest" description="Disordered" evidence="1">
    <location>
        <begin position="233"/>
        <end position="257"/>
    </location>
</feature>
<dbReference type="Proteomes" id="UP000752171">
    <property type="component" value="Unassembled WGS sequence"/>
</dbReference>
<dbReference type="AlphaFoldDB" id="A0A8T2M2Z8"/>
<feature type="region of interest" description="Disordered" evidence="1">
    <location>
        <begin position="35"/>
        <end position="148"/>
    </location>
</feature>
<reference evidence="2 3" key="1">
    <citation type="submission" date="2021-07" db="EMBL/GenBank/DDBJ databases">
        <authorList>
            <person name="Imarazene B."/>
            <person name="Zahm M."/>
            <person name="Klopp C."/>
            <person name="Cabau C."/>
            <person name="Beille S."/>
            <person name="Jouanno E."/>
            <person name="Castinel A."/>
            <person name="Lluch J."/>
            <person name="Gil L."/>
            <person name="Kuchtly C."/>
            <person name="Lopez Roques C."/>
            <person name="Donnadieu C."/>
            <person name="Parrinello H."/>
            <person name="Journot L."/>
            <person name="Du K."/>
            <person name="Schartl M."/>
            <person name="Retaux S."/>
            <person name="Guiguen Y."/>
        </authorList>
    </citation>
    <scope>NUCLEOTIDE SEQUENCE [LARGE SCALE GENOMIC DNA]</scope>
    <source>
        <strain evidence="2">Pach_M1</strain>
        <tissue evidence="2">Testis</tissue>
    </source>
</reference>
<feature type="region of interest" description="Disordered" evidence="1">
    <location>
        <begin position="380"/>
        <end position="421"/>
    </location>
</feature>
<feature type="compositionally biased region" description="Basic and acidic residues" evidence="1">
    <location>
        <begin position="58"/>
        <end position="69"/>
    </location>
</feature>
<feature type="compositionally biased region" description="Pro residues" evidence="1">
    <location>
        <begin position="639"/>
        <end position="651"/>
    </location>
</feature>
<evidence type="ECO:0000313" key="2">
    <source>
        <dbReference type="EMBL" id="KAG9278399.1"/>
    </source>
</evidence>
<dbReference type="EMBL" id="JAICCE010000004">
    <property type="protein sequence ID" value="KAG9278399.1"/>
    <property type="molecule type" value="Genomic_DNA"/>
</dbReference>
<comment type="caution">
    <text evidence="2">The sequence shown here is derived from an EMBL/GenBank/DDBJ whole genome shotgun (WGS) entry which is preliminary data.</text>
</comment>